<evidence type="ECO:0000256" key="2">
    <source>
        <dbReference type="ARBA" id="ARBA00022475"/>
    </source>
</evidence>
<evidence type="ECO:0000256" key="8">
    <source>
        <dbReference type="SAM" id="Phobius"/>
    </source>
</evidence>
<dbReference type="Proteomes" id="UP000237684">
    <property type="component" value="Unassembled WGS sequence"/>
</dbReference>
<feature type="transmembrane region" description="Helical" evidence="8">
    <location>
        <begin position="12"/>
        <end position="34"/>
    </location>
</feature>
<feature type="transmembrane region" description="Helical" evidence="8">
    <location>
        <begin position="284"/>
        <end position="307"/>
    </location>
</feature>
<dbReference type="PANTHER" id="PTHR33908:SF3">
    <property type="entry name" value="UNDECAPRENYL PHOSPHATE-ALPHA-4-AMINO-4-DEOXY-L-ARABINOSE ARABINOSYL TRANSFERASE"/>
    <property type="match status" value="1"/>
</dbReference>
<feature type="transmembrane region" description="Helical" evidence="8">
    <location>
        <begin position="375"/>
        <end position="396"/>
    </location>
</feature>
<dbReference type="GO" id="GO:0016763">
    <property type="term" value="F:pentosyltransferase activity"/>
    <property type="evidence" value="ECO:0007669"/>
    <property type="project" value="TreeGrafter"/>
</dbReference>
<dbReference type="InParanoid" id="A0A2S8SSH5"/>
<dbReference type="AlphaFoldDB" id="A0A2S8SSH5"/>
<feature type="transmembrane region" description="Helical" evidence="8">
    <location>
        <begin position="190"/>
        <end position="208"/>
    </location>
</feature>
<evidence type="ECO:0000259" key="9">
    <source>
        <dbReference type="Pfam" id="PF13231"/>
    </source>
</evidence>
<evidence type="ECO:0000256" key="4">
    <source>
        <dbReference type="ARBA" id="ARBA00022679"/>
    </source>
</evidence>
<keyword evidence="2" id="KW-1003">Cell membrane</keyword>
<dbReference type="GO" id="GO:0005886">
    <property type="term" value="C:plasma membrane"/>
    <property type="evidence" value="ECO:0007669"/>
    <property type="project" value="UniProtKB-SubCell"/>
</dbReference>
<keyword evidence="7 8" id="KW-0472">Membrane</keyword>
<accession>A0A2S8SSH5</accession>
<evidence type="ECO:0000256" key="5">
    <source>
        <dbReference type="ARBA" id="ARBA00022692"/>
    </source>
</evidence>
<comment type="subcellular location">
    <subcellularLocation>
        <location evidence="1">Cell membrane</location>
        <topology evidence="1">Multi-pass membrane protein</topology>
    </subcellularLocation>
</comment>
<evidence type="ECO:0000256" key="6">
    <source>
        <dbReference type="ARBA" id="ARBA00022989"/>
    </source>
</evidence>
<keyword evidence="6 8" id="KW-1133">Transmembrane helix</keyword>
<protein>
    <submittedName>
        <fullName evidence="10">4-amino-4-deoxy-L-arabinose transferase</fullName>
    </submittedName>
</protein>
<dbReference type="InterPro" id="IPR050297">
    <property type="entry name" value="LipidA_mod_glycosyltrf_83"/>
</dbReference>
<name>A0A2S8SSH5_9BACT</name>
<keyword evidence="5 8" id="KW-0812">Transmembrane</keyword>
<dbReference type="RefSeq" id="WP_105483910.1">
    <property type="nucleotide sequence ID" value="NZ_NIGF01000009.1"/>
</dbReference>
<feature type="transmembrane region" description="Helical" evidence="8">
    <location>
        <begin position="90"/>
        <end position="107"/>
    </location>
</feature>
<feature type="transmembrane region" description="Helical" evidence="8">
    <location>
        <begin position="319"/>
        <end position="337"/>
    </location>
</feature>
<gene>
    <name evidence="10" type="ORF">B1R32_10991</name>
</gene>
<evidence type="ECO:0000256" key="7">
    <source>
        <dbReference type="ARBA" id="ARBA00023136"/>
    </source>
</evidence>
<feature type="domain" description="Glycosyltransferase RgtA/B/C/D-like" evidence="9">
    <location>
        <begin position="70"/>
        <end position="203"/>
    </location>
</feature>
<evidence type="ECO:0000256" key="3">
    <source>
        <dbReference type="ARBA" id="ARBA00022676"/>
    </source>
</evidence>
<evidence type="ECO:0000256" key="1">
    <source>
        <dbReference type="ARBA" id="ARBA00004651"/>
    </source>
</evidence>
<feature type="transmembrane region" description="Helical" evidence="8">
    <location>
        <begin position="229"/>
        <end position="248"/>
    </location>
</feature>
<proteinExistence type="predicted"/>
<keyword evidence="11" id="KW-1185">Reference proteome</keyword>
<dbReference type="GO" id="GO:0009103">
    <property type="term" value="P:lipopolysaccharide biosynthetic process"/>
    <property type="evidence" value="ECO:0007669"/>
    <property type="project" value="UniProtKB-ARBA"/>
</dbReference>
<evidence type="ECO:0000313" key="10">
    <source>
        <dbReference type="EMBL" id="PQV63751.1"/>
    </source>
</evidence>
<reference evidence="10 11" key="1">
    <citation type="journal article" date="2018" name="Syst. Appl. Microbiol.">
        <title>Abditibacterium utsteinense sp. nov., the first cultivated member of candidate phylum FBP, isolated from ice-free Antarctic soil samples.</title>
        <authorList>
            <person name="Tahon G."/>
            <person name="Tytgat B."/>
            <person name="Lebbe L."/>
            <person name="Carlier A."/>
            <person name="Willems A."/>
        </authorList>
    </citation>
    <scope>NUCLEOTIDE SEQUENCE [LARGE SCALE GENOMIC DNA]</scope>
    <source>
        <strain evidence="10 11">LMG 29911</strain>
    </source>
</reference>
<dbReference type="EMBL" id="NIGF01000009">
    <property type="protein sequence ID" value="PQV63751.1"/>
    <property type="molecule type" value="Genomic_DNA"/>
</dbReference>
<dbReference type="Pfam" id="PF13231">
    <property type="entry name" value="PMT_2"/>
    <property type="match status" value="1"/>
</dbReference>
<comment type="caution">
    <text evidence="10">The sequence shown here is derived from an EMBL/GenBank/DDBJ whole genome shotgun (WGS) entry which is preliminary data.</text>
</comment>
<feature type="transmembrane region" description="Helical" evidence="8">
    <location>
        <begin position="119"/>
        <end position="137"/>
    </location>
</feature>
<evidence type="ECO:0000313" key="11">
    <source>
        <dbReference type="Proteomes" id="UP000237684"/>
    </source>
</evidence>
<dbReference type="InterPro" id="IPR038731">
    <property type="entry name" value="RgtA/B/C-like"/>
</dbReference>
<dbReference type="PANTHER" id="PTHR33908">
    <property type="entry name" value="MANNOSYLTRANSFERASE YKCB-RELATED"/>
    <property type="match status" value="1"/>
</dbReference>
<keyword evidence="3" id="KW-0328">Glycosyltransferase</keyword>
<organism evidence="10 11">
    <name type="scientific">Abditibacterium utsteinense</name>
    <dbReference type="NCBI Taxonomy" id="1960156"/>
    <lineage>
        <taxon>Bacteria</taxon>
        <taxon>Pseudomonadati</taxon>
        <taxon>Abditibacteriota</taxon>
        <taxon>Abditibacteriia</taxon>
        <taxon>Abditibacteriales</taxon>
        <taxon>Abditibacteriaceae</taxon>
        <taxon>Abditibacterium</taxon>
    </lineage>
</organism>
<keyword evidence="4 10" id="KW-0808">Transferase</keyword>
<sequence length="513" mass="57130">MSARFSQFVRSRHGATLALVFLSFLTLFFGIWSLPFVGSDEPRYAEVAREMWANSDYISPKLAGRLWLEKAPLLYWGQALFYSLFGVNEMSARLPSALGALCIVLGLRGVARRAFGARAALYVGIVAATTGMMIYLSHGASTDMPLCSMFTGAFLCLWRSAYSEKRSFAWMMACAAFVGGAMLAKGLIGPLLFIVIGGVWWFWARPDLRANFASNPQKITASKTPAQRLMIFAAALLVFFGVSAIWYAPVWIRHGQFFWQEFFVNQHFKRFTSNEYKHPQEPTFYLAILPLCALPWTLWLIGAARGFRALRPKLSQRDSFLALAWVWAIVPIAFFSVSESKLPSYILPSFPAIAILAGEALSRGVFVPRAWKPKWVALAGASFMVCLVLGAFLLYAPKAENKLSTRSLCRVVAAQMRPEERATFLDLGKDYDPHFYLQGRVVAGLGKPGTGSRDTFVAATPAEFLPILKGEKSGSLIVFCRNSEAQAMEHNSAFSAQFLGKHPKYRAYRIEAR</sequence>
<dbReference type="OrthoDB" id="9775035at2"/>
<dbReference type="GO" id="GO:0010041">
    <property type="term" value="P:response to iron(III) ion"/>
    <property type="evidence" value="ECO:0007669"/>
    <property type="project" value="TreeGrafter"/>
</dbReference>